<evidence type="ECO:0000313" key="22">
    <source>
        <dbReference type="Proteomes" id="UP000253910"/>
    </source>
</evidence>
<dbReference type="GO" id="GO:0020037">
    <property type="term" value="F:heme binding"/>
    <property type="evidence" value="ECO:0007669"/>
    <property type="project" value="InterPro"/>
</dbReference>
<dbReference type="InterPro" id="IPR005126">
    <property type="entry name" value="NapC/NirT_cyt_c_N"/>
</dbReference>
<dbReference type="OrthoDB" id="9782159at2"/>
<feature type="binding site" description="covalent" evidence="13">
    <location>
        <position position="172"/>
    </location>
    <ligand>
        <name>heme</name>
        <dbReference type="ChEBI" id="CHEBI:30413"/>
        <label>4</label>
    </ligand>
</feature>
<dbReference type="GO" id="GO:0009055">
    <property type="term" value="F:electron transfer activity"/>
    <property type="evidence" value="ECO:0007669"/>
    <property type="project" value="TreeGrafter"/>
</dbReference>
<evidence type="ECO:0000256" key="12">
    <source>
        <dbReference type="PIRNR" id="PIRNR000013"/>
    </source>
</evidence>
<feature type="binding site" description="axial binding residue" evidence="14">
    <location>
        <position position="144"/>
    </location>
    <ligand>
        <name>heme</name>
        <dbReference type="ChEBI" id="CHEBI:30413"/>
        <label>3</label>
    </ligand>
    <ligandPart>
        <name>Fe</name>
        <dbReference type="ChEBI" id="CHEBI:18248"/>
    </ligandPart>
</feature>
<dbReference type="EMBL" id="QEPT01000002">
    <property type="protein sequence ID" value="RDE84723.1"/>
    <property type="molecule type" value="Genomic_DNA"/>
</dbReference>
<dbReference type="EMBL" id="QEPW01000001">
    <property type="protein sequence ID" value="RDE99279.1"/>
    <property type="molecule type" value="Genomic_DNA"/>
</dbReference>
<evidence type="ECO:0000256" key="2">
    <source>
        <dbReference type="ARBA" id="ARBA00007395"/>
    </source>
</evidence>
<evidence type="ECO:0000256" key="10">
    <source>
        <dbReference type="ARBA" id="ARBA00023004"/>
    </source>
</evidence>
<dbReference type="Proteomes" id="UP000253910">
    <property type="component" value="Unassembled WGS sequence"/>
</dbReference>
<name>A0A1B8T4J6_HAEPA</name>
<sequence>MIKSSIQKVCRWLRSPSKMAIGGVILLTIIGTIVGTNLFNAGMATTNTEQFCSDCHTNDVVPEYQASIHFSNRSGVKAICSDCHVPHEFIPKMVRKMQASTEVYAHFTGKVDTKEKFEKHRLEMAEREWARMKANNSQECRNCHNFNDMDFTQQKTVAQQMHALAQEQNKTCIDCHKGIAHNLPHMEKVQQSFIPADMLKANEKPADNKDAK</sequence>
<dbReference type="Proteomes" id="UP000253823">
    <property type="component" value="Unassembled WGS sequence"/>
</dbReference>
<comment type="caution">
    <text evidence="19">The sequence shown here is derived from an EMBL/GenBank/DDBJ whole genome shotgun (WGS) entry which is preliminary data.</text>
</comment>
<dbReference type="Pfam" id="PF03264">
    <property type="entry name" value="Cytochrom_NNT"/>
    <property type="match status" value="1"/>
</dbReference>
<evidence type="ECO:0000313" key="21">
    <source>
        <dbReference type="Proteomes" id="UP000253823"/>
    </source>
</evidence>
<dbReference type="GeneID" id="93298266"/>
<feature type="binding site" description="covalent" evidence="13">
    <location>
        <position position="83"/>
    </location>
    <ligand>
        <name>heme</name>
        <dbReference type="ChEBI" id="CHEBI:30413"/>
        <label>2</label>
    </ligand>
</feature>
<keyword evidence="8 12" id="KW-0249">Electron transport</keyword>
<organism evidence="19 22">
    <name type="scientific">Haemophilus parainfluenzae</name>
    <dbReference type="NCBI Taxonomy" id="729"/>
    <lineage>
        <taxon>Bacteria</taxon>
        <taxon>Pseudomonadati</taxon>
        <taxon>Pseudomonadota</taxon>
        <taxon>Gammaproteobacteria</taxon>
        <taxon>Pasteurellales</taxon>
        <taxon>Pasteurellaceae</taxon>
        <taxon>Haemophilus</taxon>
    </lineage>
</organism>
<evidence type="ECO:0000313" key="20">
    <source>
        <dbReference type="Proteomes" id="UP000092740"/>
    </source>
</evidence>
<protein>
    <recommendedName>
        <fullName evidence="12">Cytochrome c-type protein</fullName>
    </recommendedName>
</protein>
<evidence type="ECO:0000256" key="14">
    <source>
        <dbReference type="PIRSR" id="PIRSR000013-2"/>
    </source>
</evidence>
<evidence type="ECO:0000313" key="19">
    <source>
        <dbReference type="EMBL" id="RDE99279.1"/>
    </source>
</evidence>
<feature type="binding site" description="axial binding residue" evidence="14">
    <location>
        <position position="84"/>
    </location>
    <ligand>
        <name>heme</name>
        <dbReference type="ChEBI" id="CHEBI:30413"/>
        <label>2</label>
    </ligand>
    <ligandPart>
        <name>Fe</name>
        <dbReference type="ChEBI" id="CHEBI:18248"/>
    </ligandPart>
</feature>
<reference evidence="21 22" key="2">
    <citation type="submission" date="2018-05" db="EMBL/GenBank/DDBJ databases">
        <title>Draft Genome Sequences for a Diverse set of 7 Haemophilus Species.</title>
        <authorList>
            <person name="Nichols M."/>
            <person name="Topaz N."/>
            <person name="Wang X."/>
            <person name="Wang X."/>
            <person name="Boxrud D."/>
        </authorList>
    </citation>
    <scope>NUCLEOTIDE SEQUENCE [LARGE SCALE GENOMIC DNA]</scope>
    <source>
        <strain evidence="18 21">C2006002596</strain>
        <strain evidence="19 22">C2008001710</strain>
    </source>
</reference>
<feature type="binding site" description="covalent" evidence="13">
    <location>
        <position position="80"/>
    </location>
    <ligand>
        <name>heme</name>
        <dbReference type="ChEBI" id="CHEBI:30413"/>
        <label>2</label>
    </ligand>
</feature>
<proteinExistence type="inferred from homology"/>
<evidence type="ECO:0000313" key="18">
    <source>
        <dbReference type="EMBL" id="RDE84723.1"/>
    </source>
</evidence>
<evidence type="ECO:0000256" key="4">
    <source>
        <dbReference type="ARBA" id="ARBA00022475"/>
    </source>
</evidence>
<evidence type="ECO:0000256" key="15">
    <source>
        <dbReference type="SAM" id="Phobius"/>
    </source>
</evidence>
<evidence type="ECO:0000256" key="3">
    <source>
        <dbReference type="ARBA" id="ARBA00022448"/>
    </source>
</evidence>
<keyword evidence="3 12" id="KW-0813">Transport</keyword>
<dbReference type="PANTHER" id="PTHR30333:SF1">
    <property type="entry name" value="CYTOCHROME C-TYPE PROTEIN NAPC"/>
    <property type="match status" value="1"/>
</dbReference>
<feature type="binding site" description="axial binding residue" evidence="14">
    <location>
        <position position="181"/>
    </location>
    <ligand>
        <name>heme</name>
        <dbReference type="ChEBI" id="CHEBI:30413"/>
        <label>2</label>
    </ligand>
    <ligandPart>
        <name>Fe</name>
        <dbReference type="ChEBI" id="CHEBI:18248"/>
    </ligandPart>
</feature>
<evidence type="ECO:0000256" key="13">
    <source>
        <dbReference type="PIRSR" id="PIRSR000013-1"/>
    </source>
</evidence>
<keyword evidence="10 12" id="KW-0408">Iron</keyword>
<feature type="binding site" description="covalent" evidence="13">
    <location>
        <position position="55"/>
    </location>
    <ligand>
        <name>heme</name>
        <dbReference type="ChEBI" id="CHEBI:30413"/>
        <label>1</label>
    </ligand>
</feature>
<accession>A0A1B8T4J6</accession>
<dbReference type="InterPro" id="IPR024717">
    <property type="entry name" value="NapC/NirT/NrfH"/>
</dbReference>
<dbReference type="InterPro" id="IPR051174">
    <property type="entry name" value="Cytochrome_c-type_ET"/>
</dbReference>
<dbReference type="GO" id="GO:0005886">
    <property type="term" value="C:plasma membrane"/>
    <property type="evidence" value="ECO:0007669"/>
    <property type="project" value="UniProtKB-SubCell"/>
</dbReference>
<dbReference type="GO" id="GO:0009061">
    <property type="term" value="P:anaerobic respiration"/>
    <property type="evidence" value="ECO:0007669"/>
    <property type="project" value="TreeGrafter"/>
</dbReference>
<comment type="cofactor">
    <cofactor evidence="13">
        <name>heme</name>
        <dbReference type="ChEBI" id="CHEBI:30413"/>
    </cofactor>
    <text evidence="13">Binds 4 heme groups per subunit.</text>
</comment>
<evidence type="ECO:0000256" key="5">
    <source>
        <dbReference type="ARBA" id="ARBA00022617"/>
    </source>
</evidence>
<keyword evidence="7 12" id="KW-0479">Metal-binding</keyword>
<gene>
    <name evidence="17" type="ORF">BBB48_05530</name>
    <name evidence="19" type="ORF">DPV87_00185</name>
    <name evidence="18" type="ORF">DPV95_03005</name>
</gene>
<dbReference type="RefSeq" id="WP_005696808.1">
    <property type="nucleotide sequence ID" value="NZ_CP031477.1"/>
</dbReference>
<feature type="binding site" description="covalent" evidence="13">
    <location>
        <position position="140"/>
    </location>
    <ligand>
        <name>heme</name>
        <dbReference type="ChEBI" id="CHEBI:30413"/>
        <label>3</label>
    </ligand>
</feature>
<keyword evidence="4" id="KW-1003">Cell membrane</keyword>
<keyword evidence="6 15" id="KW-0812">Transmembrane</keyword>
<comment type="subcellular location">
    <subcellularLocation>
        <location evidence="1">Cell membrane</location>
        <topology evidence="1">Single-pass membrane protein</topology>
    </subcellularLocation>
</comment>
<evidence type="ECO:0000256" key="1">
    <source>
        <dbReference type="ARBA" id="ARBA00004162"/>
    </source>
</evidence>
<dbReference type="InterPro" id="IPR036280">
    <property type="entry name" value="Multihaem_cyt_sf"/>
</dbReference>
<dbReference type="SUPFAM" id="SSF48695">
    <property type="entry name" value="Multiheme cytochromes"/>
    <property type="match status" value="1"/>
</dbReference>
<dbReference type="FunFam" id="1.10.3820.10:FF:000001">
    <property type="entry name" value="Cytochrome c-type protein"/>
    <property type="match status" value="1"/>
</dbReference>
<keyword evidence="11 15" id="KW-0472">Membrane</keyword>
<feature type="binding site" description="axial binding residue" evidence="14">
    <location>
        <position position="176"/>
    </location>
    <ligand>
        <name>heme</name>
        <dbReference type="ChEBI" id="CHEBI:30413"/>
        <label>4</label>
    </ligand>
    <ligandPart>
        <name>Fe</name>
        <dbReference type="ChEBI" id="CHEBI:18248"/>
    </ligandPart>
</feature>
<comment type="similarity">
    <text evidence="2">Belongs to the NapC/NirT/NrfH family.</text>
</comment>
<dbReference type="EMBL" id="MAQD01000006">
    <property type="protein sequence ID" value="OBY51711.1"/>
    <property type="molecule type" value="Genomic_DNA"/>
</dbReference>
<dbReference type="PANTHER" id="PTHR30333">
    <property type="entry name" value="CYTOCHROME C-TYPE PROTEIN"/>
    <property type="match status" value="1"/>
</dbReference>
<dbReference type="AlphaFoldDB" id="A0A1B8T4J6"/>
<evidence type="ECO:0000256" key="6">
    <source>
        <dbReference type="ARBA" id="ARBA00022692"/>
    </source>
</evidence>
<keyword evidence="9 15" id="KW-1133">Transmembrane helix</keyword>
<feature type="binding site" description="covalent" evidence="13">
    <location>
        <position position="52"/>
    </location>
    <ligand>
        <name>heme</name>
        <dbReference type="ChEBI" id="CHEBI:30413"/>
        <label>1</label>
    </ligand>
</feature>
<evidence type="ECO:0000259" key="16">
    <source>
        <dbReference type="Pfam" id="PF03264"/>
    </source>
</evidence>
<dbReference type="PIRSF" id="PIRSF000013">
    <property type="entry name" value="4_hem_cytochrm_NapC"/>
    <property type="match status" value="1"/>
</dbReference>
<keyword evidence="5 12" id="KW-0349">Heme</keyword>
<dbReference type="InterPro" id="IPR038266">
    <property type="entry name" value="NapC/NirT_cytc_sf"/>
</dbReference>
<evidence type="ECO:0000256" key="11">
    <source>
        <dbReference type="ARBA" id="ARBA00023136"/>
    </source>
</evidence>
<dbReference type="GO" id="GO:0046872">
    <property type="term" value="F:metal ion binding"/>
    <property type="evidence" value="ECO:0007669"/>
    <property type="project" value="UniProtKB-KW"/>
</dbReference>
<feature type="domain" description="NapC/NirT cytochrome c N-terminal" evidence="16">
    <location>
        <begin position="17"/>
        <end position="186"/>
    </location>
</feature>
<reference evidence="17 20" key="1">
    <citation type="submission" date="2016-06" db="EMBL/GenBank/DDBJ databases">
        <title>Simultaneous identification of Haemophilus influenzae and Haemophilus haemolyticus using TaqMan real-time PCR.</title>
        <authorList>
            <person name="Price E.P."/>
            <person name="Sarovich D.S."/>
            <person name="Harris T."/>
            <person name="Spargo J.C."/>
            <person name="Nosworthy E."/>
            <person name="Beissbarth J."/>
            <person name="Smith-Vaughan H.C."/>
        </authorList>
    </citation>
    <scope>NUCLEOTIDE SEQUENCE [LARGE SCALE GENOMIC DNA]</scope>
    <source>
        <strain evidence="17 20">ATCC 9796</strain>
    </source>
</reference>
<feature type="transmembrane region" description="Helical" evidence="15">
    <location>
        <begin position="20"/>
        <end position="39"/>
    </location>
</feature>
<feature type="binding site" description="covalent" evidence="13">
    <location>
        <position position="143"/>
    </location>
    <ligand>
        <name>heme</name>
        <dbReference type="ChEBI" id="CHEBI:30413"/>
        <label>3</label>
    </ligand>
</feature>
<evidence type="ECO:0000256" key="8">
    <source>
        <dbReference type="ARBA" id="ARBA00022982"/>
    </source>
</evidence>
<evidence type="ECO:0000313" key="17">
    <source>
        <dbReference type="EMBL" id="OBY51711.1"/>
    </source>
</evidence>
<feature type="binding site" description="covalent" evidence="13">
    <location>
        <position position="175"/>
    </location>
    <ligand>
        <name>heme</name>
        <dbReference type="ChEBI" id="CHEBI:30413"/>
        <label>4</label>
    </ligand>
</feature>
<feature type="binding site" description="axial binding residue" evidence="14">
    <location>
        <position position="102"/>
    </location>
    <ligand>
        <name>heme</name>
        <dbReference type="ChEBI" id="CHEBI:30413"/>
        <label>1</label>
    </ligand>
    <ligandPart>
        <name>Fe</name>
        <dbReference type="ChEBI" id="CHEBI:18248"/>
    </ligandPart>
</feature>
<dbReference type="Proteomes" id="UP000092740">
    <property type="component" value="Unassembled WGS sequence"/>
</dbReference>
<evidence type="ECO:0000256" key="9">
    <source>
        <dbReference type="ARBA" id="ARBA00022989"/>
    </source>
</evidence>
<dbReference type="Gene3D" id="1.10.3820.10">
    <property type="entry name" value="Di-heme elbow motif domain"/>
    <property type="match status" value="1"/>
</dbReference>
<comment type="PTM">
    <text evidence="12">Binds 4 heme groups per subunit.</text>
</comment>
<evidence type="ECO:0000256" key="7">
    <source>
        <dbReference type="ARBA" id="ARBA00022723"/>
    </source>
</evidence>
<dbReference type="GO" id="GO:0019333">
    <property type="term" value="P:denitrification pathway"/>
    <property type="evidence" value="ECO:0007669"/>
    <property type="project" value="InterPro"/>
</dbReference>